<dbReference type="OrthoDB" id="128043at2"/>
<sequence length="313" mass="31670">MTTVTRIVGFALGLVVVFVLALGLGRVVGPVGEPPAAHAGSSGGGAGSADLPAAGLPGGLTISDAGYTLRLSAPTAPAGRGVPVSFAVTGPDGTPVTDYEVEHEKELHLIAVRRDFTGYQHVHPTLRADGTWSAALDLEPGVWRLFADFTATGAGALTLGTDLSVPGTAALAAPVGETRTVTVDGYTVSITGDLVAGQDADLSFSVRKDGAPVADLQPYLGAYGHLVALRQGDLAYLHVHPDGAPGDGRTRPGPDVVFHASVPSAGAYRLYLDFQHDGVVRTAPLSVTAHGSAAPAEPAPASSGTTSDHGDDH</sequence>
<dbReference type="eggNOG" id="COG2372">
    <property type="taxonomic scope" value="Bacteria"/>
</dbReference>
<evidence type="ECO:0008006" key="4">
    <source>
        <dbReference type="Google" id="ProtNLM"/>
    </source>
</evidence>
<organism evidence="2 3">
    <name type="scientific">Intrasporangium calvum (strain ATCC 23552 / DSM 43043 / JCM 3097 / NBRC 12989 / NCIMB 10167 / NRRL B-3866 / 7 KIP)</name>
    <dbReference type="NCBI Taxonomy" id="710696"/>
    <lineage>
        <taxon>Bacteria</taxon>
        <taxon>Bacillati</taxon>
        <taxon>Actinomycetota</taxon>
        <taxon>Actinomycetes</taxon>
        <taxon>Micrococcales</taxon>
        <taxon>Intrasporangiaceae</taxon>
        <taxon>Intrasporangium</taxon>
    </lineage>
</organism>
<reference evidence="2 3" key="1">
    <citation type="journal article" date="2010" name="Stand. Genomic Sci.">
        <title>Complete genome sequence of Intrasporangium calvum type strain (7 KIP).</title>
        <authorList>
            <person name="Del Rio T.G."/>
            <person name="Chertkov O."/>
            <person name="Yasawong M."/>
            <person name="Lucas S."/>
            <person name="Deshpande S."/>
            <person name="Cheng J.F."/>
            <person name="Detter C."/>
            <person name="Tapia R."/>
            <person name="Han C."/>
            <person name="Goodwin L."/>
            <person name="Pitluck S."/>
            <person name="Liolios K."/>
            <person name="Ivanova N."/>
            <person name="Mavromatis K."/>
            <person name="Pati A."/>
            <person name="Chen A."/>
            <person name="Palaniappan K."/>
            <person name="Land M."/>
            <person name="Hauser L."/>
            <person name="Chang Y.J."/>
            <person name="Jeffries C.D."/>
            <person name="Rohde M."/>
            <person name="Pukall R."/>
            <person name="Sikorski J."/>
            <person name="Goker M."/>
            <person name="Woyke T."/>
            <person name="Bristow J."/>
            <person name="Eisen J.A."/>
            <person name="Markowitz V."/>
            <person name="Hugenholtz P."/>
            <person name="Kyrpides N.C."/>
            <person name="Klenk H.P."/>
            <person name="Lapidus A."/>
        </authorList>
    </citation>
    <scope>NUCLEOTIDE SEQUENCE [LARGE SCALE GENOMIC DNA]</scope>
    <source>
        <strain evidence="3">ATCC 23552 / DSM 43043 / JCM 3097 / NBRC 12989 / 7 KIP</strain>
    </source>
</reference>
<name>E6S625_INTC7</name>
<evidence type="ECO:0000313" key="3">
    <source>
        <dbReference type="Proteomes" id="UP000008914"/>
    </source>
</evidence>
<dbReference type="HOGENOM" id="CLU_055269_1_0_11"/>
<gene>
    <name evidence="2" type="ordered locus">Intca_0208</name>
</gene>
<evidence type="ECO:0000256" key="1">
    <source>
        <dbReference type="SAM" id="MobiDB-lite"/>
    </source>
</evidence>
<keyword evidence="3" id="KW-1185">Reference proteome</keyword>
<dbReference type="RefSeq" id="WP_013491087.1">
    <property type="nucleotide sequence ID" value="NC_014830.1"/>
</dbReference>
<dbReference type="AlphaFoldDB" id="E6S625"/>
<dbReference type="STRING" id="710696.Intca_0208"/>
<feature type="compositionally biased region" description="Low complexity" evidence="1">
    <location>
        <begin position="292"/>
        <end position="303"/>
    </location>
</feature>
<dbReference type="EMBL" id="CP002343">
    <property type="protein sequence ID" value="ADU46765.1"/>
    <property type="molecule type" value="Genomic_DNA"/>
</dbReference>
<feature type="region of interest" description="Disordered" evidence="1">
    <location>
        <begin position="290"/>
        <end position="313"/>
    </location>
</feature>
<dbReference type="KEGG" id="ica:Intca_0208"/>
<evidence type="ECO:0000313" key="2">
    <source>
        <dbReference type="EMBL" id="ADU46765.1"/>
    </source>
</evidence>
<proteinExistence type="predicted"/>
<protein>
    <recommendedName>
        <fullName evidence="4">Secreted protein</fullName>
    </recommendedName>
</protein>
<accession>E6S625</accession>
<dbReference type="Proteomes" id="UP000008914">
    <property type="component" value="Chromosome"/>
</dbReference>